<evidence type="ECO:0000259" key="14">
    <source>
        <dbReference type="Pfam" id="PF22983"/>
    </source>
</evidence>
<dbReference type="Pfam" id="PF25069">
    <property type="entry name" value="Med14_C"/>
    <property type="match status" value="1"/>
</dbReference>
<dbReference type="GO" id="GO:0003712">
    <property type="term" value="F:transcription coregulator activity"/>
    <property type="evidence" value="ECO:0007669"/>
    <property type="project" value="UniProtKB-UniRule"/>
</dbReference>
<evidence type="ECO:0000256" key="10">
    <source>
        <dbReference type="RuleBase" id="RU365082"/>
    </source>
</evidence>
<evidence type="ECO:0000256" key="7">
    <source>
        <dbReference type="ARBA" id="ARBA00023163"/>
    </source>
</evidence>
<dbReference type="GO" id="GO:0006357">
    <property type="term" value="P:regulation of transcription by RNA polymerase II"/>
    <property type="evidence" value="ECO:0007669"/>
    <property type="project" value="InterPro"/>
</dbReference>
<feature type="domain" description="Mediator of RNA polymerase II transcription subunit 14 RM2" evidence="13">
    <location>
        <begin position="294"/>
        <end position="372"/>
    </location>
</feature>
<gene>
    <name evidence="19" type="ORF">PYX00_002853</name>
</gene>
<keyword evidence="7 10" id="KW-0804">Transcription</keyword>
<feature type="domain" description="Mediator of RNA polymerase II transcription subunit 14 RM5" evidence="17">
    <location>
        <begin position="651"/>
        <end position="741"/>
    </location>
</feature>
<dbReference type="PANTHER" id="PTHR12809">
    <property type="entry name" value="MEDIATOR COMPLEX SUBUNIT"/>
    <property type="match status" value="1"/>
</dbReference>
<name>A0AAW2HZ26_9NEOP</name>
<feature type="domain" description="Mediator of RNA polymerase II transcription subunit 14 RM6" evidence="15">
    <location>
        <begin position="779"/>
        <end position="844"/>
    </location>
</feature>
<reference evidence="19" key="1">
    <citation type="journal article" date="2024" name="Gigascience">
        <title>Chromosome-level genome of the poultry shaft louse Menopon gallinae provides insight into the host-switching and adaptive evolution of parasitic lice.</title>
        <authorList>
            <person name="Xu Y."/>
            <person name="Ma L."/>
            <person name="Liu S."/>
            <person name="Liang Y."/>
            <person name="Liu Q."/>
            <person name="He Z."/>
            <person name="Tian L."/>
            <person name="Duan Y."/>
            <person name="Cai W."/>
            <person name="Li H."/>
            <person name="Song F."/>
        </authorList>
    </citation>
    <scope>NUCLEOTIDE SEQUENCE</scope>
    <source>
        <strain evidence="19">Cailab_2023a</strain>
    </source>
</reference>
<comment type="caution">
    <text evidence="19">The sequence shown here is derived from an EMBL/GenBank/DDBJ whole genome shotgun (WGS) entry which is preliminary data.</text>
</comment>
<evidence type="ECO:0000256" key="4">
    <source>
        <dbReference type="ARBA" id="ARBA00022737"/>
    </source>
</evidence>
<protein>
    <recommendedName>
        <fullName evidence="3 10">Mediator of RNA polymerase II transcription subunit 14</fullName>
    </recommendedName>
    <alternativeName>
        <fullName evidence="9 10">Mediator complex subunit 14</fullName>
    </alternativeName>
</protein>
<feature type="compositionally biased region" description="Polar residues" evidence="11">
    <location>
        <begin position="1026"/>
        <end position="1059"/>
    </location>
</feature>
<feature type="domain" description="Mediator of RNA polymerase II transcription subunit 14 C-terminal" evidence="18">
    <location>
        <begin position="1313"/>
        <end position="1458"/>
    </location>
</feature>
<proteinExistence type="inferred from homology"/>
<evidence type="ECO:0000256" key="11">
    <source>
        <dbReference type="SAM" id="MobiDB-lite"/>
    </source>
</evidence>
<sequence length="1563" mass="172860">MAPITLEAVQIPVGNAAPQEGNRGGSISLGVLIDLIVQRTYHELSVLAELLPRKTDMDRKIEIYNYSTRTRQLFVRLLALVKWANSASKVDKSAHIMAFLDKQSLLFVDTADKLAEIARETLVNARLPNFHIPAAVEVLTTGTYSRLPACIRDRIVPPDPITSVERKSTLERLNQVIQHRLVTGNLLPQMRNLKIECGRVTFHVEHEFEVSLTVMGDGPNIPWRLLDIDILVEDKETGDGKALVHSLQVQYIHQVIQTRLVDNPQPLTEVYNCLHFFCQSLQLEVLYSQTLRLCRDRLDDHIHVDDYTPGKCLCISYWKELSARDPKSELGFKLTVQVDTYDPARPLTVIHIPSLGGKENEIADRAIRSDLLSMERLLVHTIYVRTKTRLMELKQEIESVLKDLECQLQGSPAILSIPVLQPCLRAEHLLVTVDTHTGMLQCHVPQYDAPLMPELQAALNGDRTRLPALISELRFWITQRRCEKTLQHLPATPHEKLPLLHHPDHPMTKIGRHRMYVRLHRHPNVILVVEFKEKENAPYEIDCQFYMAVVKQSSIEDNPEDDTIETEIPKLYLKVMSLIEFDSFVILHGPFTSIEDEKVPGKRKASGLPESAARRTIQPAYFIPELAHVVSLCDERIPFVTLAQELSKREIAHQGLQVEANATALVLRIVQLPIPTTKVKKSSWYALLKRLLSVSIRVHGKGTGRNWMVEFVFYGSPLSSTQPKEQGFRRPVYFQYDMGSSDMPARTVDALLNDWAQIVHLYDCVEDLAEYIRLGKYNFSQIMTVKSYSYSKLVIGYGPDKGASVTVQWNEQEKAFRLIFGANNQTVNAHSLLKEQLEAHLNRHRNLAQIIHLLHETYQPLVSISKLPTLLQLGVHNNRPQIPVQVFTIIPQSPTLIRLAYQGMYCLELRLKGGGMVSIRDGAYSRFDRSNVVEEFTPTQGLKTFLCKYVDETAVLRRRSQCEDDDPPSPVTMDSDGSGMTFLGSHHRSPHSPAQGRESGLKFHPPVTPPSGSNPHTPSSPHTSNMSQSHSQTFGSSPATSFNLASPPSLPATINQSPSMLPHPSPGGLLANSPSNPLHVPSPAGLLPISSPGPVQVGHSPAGSFMGQANHLDGSPFPSSQSMASPAVSNWPGSPSIPRPSPARPGQSPSATAHGTMHSPDHKSGTHISRVLPQRSWAGAVPTQLTHEALDLLCTPSPHPQGLPGIELSPLERFLGCVYMRRQLQRFIQSDECLTGITSTEPGVVLFKVESLQCRVALNAQHLQSLHLKVTPLPEHKDQWSAEDLQIIEKFFDTRAAAPPYKPNALCGFGRMLNVPFNVLKDFVQIIKLEMVPGLVQQQQLKWSVQWSLRIPPSASPIVPIGQAAILVCRNKILFFLQITRVGVQYVNGMEPPSLVLPLVYDVSTNLTQLAEKRDPGPVSAMTAASMQLKRFAEFGLSHNECSLFPAVRDLLANLILPSEPQMISSPAHTGSVTPTMQPSPAMMHSPMSGGVQGPGPMNPQASGVMGQQPNNPAMAGMAPGGMPGVGQPVPGGLGQGGPVVSSQGTGTYPGMGLGQHGMMGPN</sequence>
<dbReference type="EMBL" id="JARGDH010000002">
    <property type="protein sequence ID" value="KAL0274820.1"/>
    <property type="molecule type" value="Genomic_DNA"/>
</dbReference>
<comment type="subunit">
    <text evidence="10">Component of the Mediator complex.</text>
</comment>
<evidence type="ECO:0000256" key="9">
    <source>
        <dbReference type="ARBA" id="ARBA00032007"/>
    </source>
</evidence>
<keyword evidence="5 10" id="KW-0805">Transcription regulation</keyword>
<feature type="domain" description="Mediator complex subunit MED14 N-terminal" evidence="12">
    <location>
        <begin position="27"/>
        <end position="215"/>
    </location>
</feature>
<evidence type="ECO:0000259" key="13">
    <source>
        <dbReference type="Pfam" id="PF22981"/>
    </source>
</evidence>
<dbReference type="PANTHER" id="PTHR12809:SF2">
    <property type="entry name" value="MEDIATOR OF RNA POLYMERASE II TRANSCRIPTION SUBUNIT 14"/>
    <property type="match status" value="1"/>
</dbReference>
<keyword evidence="6 10" id="KW-0010">Activator</keyword>
<evidence type="ECO:0000256" key="5">
    <source>
        <dbReference type="ARBA" id="ARBA00023015"/>
    </source>
</evidence>
<evidence type="ECO:0000256" key="1">
    <source>
        <dbReference type="ARBA" id="ARBA00004123"/>
    </source>
</evidence>
<feature type="domain" description="Mediator of RNA polymerase II transcription subunit 14 RM3" evidence="16">
    <location>
        <begin position="375"/>
        <end position="482"/>
    </location>
</feature>
<dbReference type="EMBL" id="JARGDH010000002">
    <property type="protein sequence ID" value="KAL0274819.1"/>
    <property type="molecule type" value="Genomic_DNA"/>
</dbReference>
<dbReference type="InterPro" id="IPR055113">
    <property type="entry name" value="Med14_RM2"/>
</dbReference>
<keyword evidence="4" id="KW-0677">Repeat</keyword>
<accession>A0AAW2HZ26</accession>
<evidence type="ECO:0000256" key="6">
    <source>
        <dbReference type="ARBA" id="ARBA00023159"/>
    </source>
</evidence>
<evidence type="ECO:0000259" key="12">
    <source>
        <dbReference type="Pfam" id="PF08638"/>
    </source>
</evidence>
<dbReference type="Pfam" id="PF22981">
    <property type="entry name" value="RM2_Med14"/>
    <property type="match status" value="1"/>
</dbReference>
<feature type="compositionally biased region" description="Polar residues" evidence="11">
    <location>
        <begin position="1117"/>
        <end position="1128"/>
    </location>
</feature>
<dbReference type="InterPro" id="IPR055122">
    <property type="entry name" value="Med14_N"/>
</dbReference>
<feature type="domain" description="Mediator of RNA polymerase II transcription subunit 14 RM8" evidence="14">
    <location>
        <begin position="1224"/>
        <end position="1297"/>
    </location>
</feature>
<evidence type="ECO:0000259" key="16">
    <source>
        <dbReference type="Pfam" id="PF25065"/>
    </source>
</evidence>
<dbReference type="Pfam" id="PF25065">
    <property type="entry name" value="RM3_Med14"/>
    <property type="match status" value="1"/>
</dbReference>
<dbReference type="InterPro" id="IPR056877">
    <property type="entry name" value="Med14_C"/>
</dbReference>
<dbReference type="InterPro" id="IPR013947">
    <property type="entry name" value="Mediator_Med14"/>
</dbReference>
<evidence type="ECO:0000313" key="19">
    <source>
        <dbReference type="EMBL" id="KAL0274821.1"/>
    </source>
</evidence>
<dbReference type="InterPro" id="IPR055107">
    <property type="entry name" value="Med14_RM8"/>
</dbReference>
<dbReference type="InterPro" id="IPR055114">
    <property type="entry name" value="Med14_RM6"/>
</dbReference>
<organism evidence="19">
    <name type="scientific">Menopon gallinae</name>
    <name type="common">poultry shaft louse</name>
    <dbReference type="NCBI Taxonomy" id="328185"/>
    <lineage>
        <taxon>Eukaryota</taxon>
        <taxon>Metazoa</taxon>
        <taxon>Ecdysozoa</taxon>
        <taxon>Arthropoda</taxon>
        <taxon>Hexapoda</taxon>
        <taxon>Insecta</taxon>
        <taxon>Pterygota</taxon>
        <taxon>Neoptera</taxon>
        <taxon>Paraneoptera</taxon>
        <taxon>Psocodea</taxon>
        <taxon>Troctomorpha</taxon>
        <taxon>Phthiraptera</taxon>
        <taxon>Amblycera</taxon>
        <taxon>Menoponidae</taxon>
        <taxon>Menopon</taxon>
    </lineage>
</organism>
<evidence type="ECO:0000256" key="3">
    <source>
        <dbReference type="ARBA" id="ARBA00019619"/>
    </source>
</evidence>
<dbReference type="Pfam" id="PF22983">
    <property type="entry name" value="RM8_Med14"/>
    <property type="match status" value="1"/>
</dbReference>
<comment type="similarity">
    <text evidence="2 10">Belongs to the Mediator complex subunit 14 family.</text>
</comment>
<evidence type="ECO:0000259" key="15">
    <source>
        <dbReference type="Pfam" id="PF22984"/>
    </source>
</evidence>
<dbReference type="InterPro" id="IPR056879">
    <property type="entry name" value="RM3_Med14"/>
</dbReference>
<comment type="function">
    <text evidence="10">Component of the Mediator complex, a coactivator involved in the regulated transcription of nearly all RNA polymerase II-dependent genes. Mediator functions as a bridge to convey information from gene-specific regulatory proteins to the basal RNA polymerase II transcription machinery. Mediator is recruited to promoters by direct interactions with regulatory proteins and serves as a scaffold for the assembly of a functional preinitiation complex with RNA polymerase II and the general transcription factors.</text>
</comment>
<dbReference type="InterPro" id="IPR056878">
    <property type="entry name" value="RM5_Med14"/>
</dbReference>
<dbReference type="EMBL" id="JARGDH010000002">
    <property type="protein sequence ID" value="KAL0274821.1"/>
    <property type="molecule type" value="Genomic_DNA"/>
</dbReference>
<dbReference type="Pfam" id="PF08638">
    <property type="entry name" value="Med14"/>
    <property type="match status" value="1"/>
</dbReference>
<keyword evidence="8 10" id="KW-0539">Nucleus</keyword>
<comment type="subcellular location">
    <subcellularLocation>
        <location evidence="1 10">Nucleus</location>
    </subcellularLocation>
</comment>
<evidence type="ECO:0000256" key="2">
    <source>
        <dbReference type="ARBA" id="ARBA00007813"/>
    </source>
</evidence>
<evidence type="ECO:0000256" key="8">
    <source>
        <dbReference type="ARBA" id="ARBA00023242"/>
    </source>
</evidence>
<dbReference type="GO" id="GO:0016592">
    <property type="term" value="C:mediator complex"/>
    <property type="evidence" value="ECO:0007669"/>
    <property type="project" value="UniProtKB-UniRule"/>
</dbReference>
<dbReference type="GO" id="GO:0070847">
    <property type="term" value="C:core mediator complex"/>
    <property type="evidence" value="ECO:0007669"/>
    <property type="project" value="TreeGrafter"/>
</dbReference>
<feature type="compositionally biased region" description="Low complexity" evidence="11">
    <location>
        <begin position="1010"/>
        <end position="1025"/>
    </location>
</feature>
<feature type="region of interest" description="Disordered" evidence="11">
    <location>
        <begin position="959"/>
        <end position="1167"/>
    </location>
</feature>
<evidence type="ECO:0000259" key="17">
    <source>
        <dbReference type="Pfam" id="PF25067"/>
    </source>
</evidence>
<dbReference type="Pfam" id="PF22984">
    <property type="entry name" value="RM6_Med14"/>
    <property type="match status" value="1"/>
</dbReference>
<evidence type="ECO:0000259" key="18">
    <source>
        <dbReference type="Pfam" id="PF25069"/>
    </source>
</evidence>
<dbReference type="Pfam" id="PF25067">
    <property type="entry name" value="RM5_Med14"/>
    <property type="match status" value="1"/>
</dbReference>